<protein>
    <recommendedName>
        <fullName evidence="5">ditrans,polycis-polyprenyl diphosphate synthase [(2E,6E)-farnesyldiphosphate specific]</fullName>
        <ecNumber evidence="5">2.5.1.87</ecNumber>
    </recommendedName>
</protein>
<dbReference type="PANTHER" id="PTHR21528">
    <property type="entry name" value="DEHYDRODOLICHYL DIPHOSPHATE SYNTHASE COMPLEX SUBUNIT NUS1"/>
    <property type="match status" value="1"/>
</dbReference>
<gene>
    <name evidence="14" type="ORF">U0070_001962</name>
</gene>
<evidence type="ECO:0000256" key="7">
    <source>
        <dbReference type="ARBA" id="ARBA00022692"/>
    </source>
</evidence>
<reference evidence="14 15" key="1">
    <citation type="journal article" date="2023" name="bioRxiv">
        <title>Conserved and derived expression patterns and positive selection on dental genes reveal complex evolutionary context of ever-growing rodent molars.</title>
        <authorList>
            <person name="Calamari Z.T."/>
            <person name="Song A."/>
            <person name="Cohen E."/>
            <person name="Akter M."/>
            <person name="Roy R.D."/>
            <person name="Hallikas O."/>
            <person name="Christensen M.M."/>
            <person name="Li P."/>
            <person name="Marangoni P."/>
            <person name="Jernvall J."/>
            <person name="Klein O.D."/>
        </authorList>
    </citation>
    <scope>NUCLEOTIDE SEQUENCE [LARGE SCALE GENOMIC DNA]</scope>
    <source>
        <strain evidence="14">V071</strain>
    </source>
</reference>
<comment type="similarity">
    <text evidence="4">Belongs to the UPP synthase family.</text>
</comment>
<accession>A0AAW0H1A6</accession>
<keyword evidence="6" id="KW-0808">Transferase</keyword>
<keyword evidence="15" id="KW-1185">Reference proteome</keyword>
<dbReference type="GO" id="GO:1904423">
    <property type="term" value="C:dehydrodolichyl diphosphate synthase complex"/>
    <property type="evidence" value="ECO:0007669"/>
    <property type="project" value="InterPro"/>
</dbReference>
<evidence type="ECO:0000256" key="2">
    <source>
        <dbReference type="ARBA" id="ARBA00004586"/>
    </source>
</evidence>
<evidence type="ECO:0000256" key="12">
    <source>
        <dbReference type="ARBA" id="ARBA00047353"/>
    </source>
</evidence>
<keyword evidence="13" id="KW-0732">Signal</keyword>
<organism evidence="14 15">
    <name type="scientific">Myodes glareolus</name>
    <name type="common">Bank vole</name>
    <name type="synonym">Clethrionomys glareolus</name>
    <dbReference type="NCBI Taxonomy" id="447135"/>
    <lineage>
        <taxon>Eukaryota</taxon>
        <taxon>Metazoa</taxon>
        <taxon>Chordata</taxon>
        <taxon>Craniata</taxon>
        <taxon>Vertebrata</taxon>
        <taxon>Euteleostomi</taxon>
        <taxon>Mammalia</taxon>
        <taxon>Eutheria</taxon>
        <taxon>Euarchontoglires</taxon>
        <taxon>Glires</taxon>
        <taxon>Rodentia</taxon>
        <taxon>Myomorpha</taxon>
        <taxon>Muroidea</taxon>
        <taxon>Cricetidae</taxon>
        <taxon>Arvicolinae</taxon>
        <taxon>Myodes</taxon>
    </lineage>
</organism>
<dbReference type="EC" id="2.5.1.87" evidence="5"/>
<name>A0AAW0H1A6_MYOGA</name>
<evidence type="ECO:0000256" key="11">
    <source>
        <dbReference type="ARBA" id="ARBA00023136"/>
    </source>
</evidence>
<dbReference type="EMBL" id="JBBHLL010002422">
    <property type="protein sequence ID" value="KAK7795419.1"/>
    <property type="molecule type" value="Genomic_DNA"/>
</dbReference>
<dbReference type="AlphaFoldDB" id="A0AAW0H1A6"/>
<comment type="pathway">
    <text evidence="3">Protein modification; protein glycosylation.</text>
</comment>
<feature type="chain" id="PRO_5043866689" description="ditrans,polycis-polyprenyl diphosphate synthase [(2E,6E)-farnesyldiphosphate specific]" evidence="13">
    <location>
        <begin position="26"/>
        <end position="198"/>
    </location>
</feature>
<evidence type="ECO:0000313" key="14">
    <source>
        <dbReference type="EMBL" id="KAK7795419.1"/>
    </source>
</evidence>
<evidence type="ECO:0000256" key="6">
    <source>
        <dbReference type="ARBA" id="ARBA00022679"/>
    </source>
</evidence>
<comment type="caution">
    <text evidence="14">The sequence shown here is derived from an EMBL/GenBank/DDBJ whole genome shotgun (WGS) entry which is preliminary data.</text>
</comment>
<evidence type="ECO:0000313" key="15">
    <source>
        <dbReference type="Proteomes" id="UP001488838"/>
    </source>
</evidence>
<comment type="subcellular location">
    <subcellularLocation>
        <location evidence="2">Endoplasmic reticulum membrane</location>
    </subcellularLocation>
</comment>
<feature type="signal peptide" evidence="13">
    <location>
        <begin position="1"/>
        <end position="25"/>
    </location>
</feature>
<evidence type="ECO:0000256" key="13">
    <source>
        <dbReference type="SAM" id="SignalP"/>
    </source>
</evidence>
<comment type="cofactor">
    <cofactor evidence="1">
        <name>Mg(2+)</name>
        <dbReference type="ChEBI" id="CHEBI:18420"/>
    </cofactor>
</comment>
<sequence>MTGLWELVWRVLHVLLCLHSAHLLALPLLPLELNLEELLLRCLHCRPSAARLHAQQALAIGRSQDHHLHPHWAPGWLPSHPGHAGLPRAGLCTSCYCTWAWWSPRRSTSPASQTPIFAQQQRTLRDLDVDLLEGLLSSHGFPDPELVWKFGPVDSTLGFLPWQIRLTDCLLPSHPNISYEDDFSALRPTQFVNSAWES</sequence>
<keyword evidence="7" id="KW-0812">Transmembrane</keyword>
<evidence type="ECO:0000256" key="4">
    <source>
        <dbReference type="ARBA" id="ARBA00005432"/>
    </source>
</evidence>
<evidence type="ECO:0000256" key="9">
    <source>
        <dbReference type="ARBA" id="ARBA00022842"/>
    </source>
</evidence>
<feature type="non-terminal residue" evidence="14">
    <location>
        <position position="198"/>
    </location>
</feature>
<keyword evidence="9" id="KW-0460">Magnesium</keyword>
<dbReference type="GO" id="GO:0005789">
    <property type="term" value="C:endoplasmic reticulum membrane"/>
    <property type="evidence" value="ECO:0007669"/>
    <property type="project" value="UniProtKB-SubCell"/>
</dbReference>
<keyword evidence="11" id="KW-0472">Membrane</keyword>
<dbReference type="InterPro" id="IPR038887">
    <property type="entry name" value="Nus1/NgBR"/>
</dbReference>
<dbReference type="GO" id="GO:0045547">
    <property type="term" value="F:ditrans,polycis-polyprenyl diphosphate synthase [(2E,6E)-farnesyl diphosphate specific] activity"/>
    <property type="evidence" value="ECO:0007669"/>
    <property type="project" value="UniProtKB-EC"/>
</dbReference>
<proteinExistence type="inferred from homology"/>
<dbReference type="Proteomes" id="UP001488838">
    <property type="component" value="Unassembled WGS sequence"/>
</dbReference>
<evidence type="ECO:0000256" key="5">
    <source>
        <dbReference type="ARBA" id="ARBA00012596"/>
    </source>
</evidence>
<evidence type="ECO:0000256" key="3">
    <source>
        <dbReference type="ARBA" id="ARBA00004922"/>
    </source>
</evidence>
<dbReference type="SUPFAM" id="SSF64005">
    <property type="entry name" value="Undecaprenyl diphosphate synthase"/>
    <property type="match status" value="1"/>
</dbReference>
<keyword evidence="8" id="KW-0256">Endoplasmic reticulum</keyword>
<dbReference type="PANTHER" id="PTHR21528:SF0">
    <property type="entry name" value="DEHYDRODOLICHYL DIPHOSPHATE SYNTHASE COMPLEX SUBUNIT NUS1"/>
    <property type="match status" value="1"/>
</dbReference>
<dbReference type="InterPro" id="IPR036424">
    <property type="entry name" value="UPP_synth-like_sf"/>
</dbReference>
<evidence type="ECO:0000256" key="8">
    <source>
        <dbReference type="ARBA" id="ARBA00022824"/>
    </source>
</evidence>
<keyword evidence="10" id="KW-1133">Transmembrane helix</keyword>
<comment type="catalytic activity">
    <reaction evidence="12">
        <text>n isopentenyl diphosphate + (2E,6E)-farnesyl diphosphate = a di-trans,poly-cis-polyprenyl diphosphate + n diphosphate</text>
        <dbReference type="Rhea" id="RHEA:53008"/>
        <dbReference type="Rhea" id="RHEA-COMP:19494"/>
        <dbReference type="ChEBI" id="CHEBI:33019"/>
        <dbReference type="ChEBI" id="CHEBI:128769"/>
        <dbReference type="ChEBI" id="CHEBI:136960"/>
        <dbReference type="ChEBI" id="CHEBI:175763"/>
        <dbReference type="EC" id="2.5.1.87"/>
    </reaction>
</comment>
<evidence type="ECO:0000256" key="10">
    <source>
        <dbReference type="ARBA" id="ARBA00022989"/>
    </source>
</evidence>
<evidence type="ECO:0000256" key="1">
    <source>
        <dbReference type="ARBA" id="ARBA00001946"/>
    </source>
</evidence>